<dbReference type="eggNOG" id="COG1373">
    <property type="taxonomic scope" value="Bacteria"/>
</dbReference>
<dbReference type="AlphaFoldDB" id="A0A059ZVE8"/>
<dbReference type="EMBL" id="CP005987">
    <property type="protein sequence ID" value="AIA56724.1"/>
    <property type="molecule type" value="Genomic_DNA"/>
</dbReference>
<dbReference type="PANTHER" id="PTHR43566:SF2">
    <property type="entry name" value="DUF4143 DOMAIN-CONTAINING PROTEIN"/>
    <property type="match status" value="1"/>
</dbReference>
<proteinExistence type="predicted"/>
<dbReference type="HOGENOM" id="CLU_041527_3_1_6"/>
<evidence type="ECO:0000259" key="1">
    <source>
        <dbReference type="Pfam" id="PF13173"/>
    </source>
</evidence>
<sequence length="312" mass="34916">MLMEPLRRAVAESPAVCLLGPRQVGKTTLALDLAEPLGAVYLDLESEQYLAKLQEPEAYLAMHRDRLVILDEVHRQPGLFPILRGQIDRSRRSGRRTGLYLLLSSASLDLLRQSGESLAGRLRLLEMAPLSVIEPTGASVERLWLRGGFPESLLAASDLLSLRWRLDFIRTYLERDVPQFGPRIAAETLRRFWTMLAHRQGAPLNVAELARNIGVDTKTAGRYIDLLVDLLLARRLPSWHANVGKRLVRAPRLYWRDSGMLHALLGIQDLESLLAHPVIGASWEGFVIENLIASAPEGTQASYGQDWCMSIC</sequence>
<evidence type="ECO:0000313" key="3">
    <source>
        <dbReference type="EMBL" id="AIA56724.1"/>
    </source>
</evidence>
<feature type="domain" description="DUF4143" evidence="2">
    <location>
        <begin position="174"/>
        <end position="297"/>
    </location>
</feature>
<name>A0A059ZVE8_ACICK</name>
<accession>A0A059ZVE8</accession>
<reference evidence="3 4" key="1">
    <citation type="journal article" date="2009" name="J. Bacteriol.">
        <title>Draft genome sequence of the extremely acidophilic bacterium Acidithiobacillus caldus ATCC 51756 reveals metabolic versatility in the genus Acidithiobacillus.</title>
        <authorList>
            <person name="Valdes J."/>
            <person name="Quatrini R."/>
            <person name="Hallberg K."/>
            <person name="Dopson M."/>
            <person name="Valenzuela P.D."/>
            <person name="Holmes D.S."/>
        </authorList>
    </citation>
    <scope>NUCLEOTIDE SEQUENCE [LARGE SCALE GENOMIC DNA]</scope>
    <source>
        <strain evidence="4">ATCC 51756 / DSM 8584 / KU</strain>
        <plasmid evidence="4">megaPlasmid mpAca1.1</plasmid>
    </source>
</reference>
<dbReference type="KEGG" id="acz:Acaty_m0151"/>
<protein>
    <recommendedName>
        <fullName evidence="5">ATPase</fullName>
    </recommendedName>
</protein>
<dbReference type="Gene3D" id="3.40.50.300">
    <property type="entry name" value="P-loop containing nucleotide triphosphate hydrolases"/>
    <property type="match status" value="1"/>
</dbReference>
<dbReference type="InterPro" id="IPR025420">
    <property type="entry name" value="DUF4143"/>
</dbReference>
<dbReference type="Pfam" id="PF13635">
    <property type="entry name" value="DUF4143"/>
    <property type="match status" value="1"/>
</dbReference>
<feature type="domain" description="AAA" evidence="1">
    <location>
        <begin position="13"/>
        <end position="134"/>
    </location>
</feature>
<keyword evidence="3" id="KW-0614">Plasmid</keyword>
<dbReference type="InterPro" id="IPR027417">
    <property type="entry name" value="P-loop_NTPase"/>
</dbReference>
<evidence type="ECO:0008006" key="5">
    <source>
        <dbReference type="Google" id="ProtNLM"/>
    </source>
</evidence>
<dbReference type="InterPro" id="IPR041682">
    <property type="entry name" value="AAA_14"/>
</dbReference>
<geneLocation type="plasmid" evidence="4">
    <name>megaPlasmid mpAca1.1</name>
</geneLocation>
<evidence type="ECO:0000313" key="4">
    <source>
        <dbReference type="Proteomes" id="UP000005522"/>
    </source>
</evidence>
<dbReference type="SUPFAM" id="SSF52540">
    <property type="entry name" value="P-loop containing nucleoside triphosphate hydrolases"/>
    <property type="match status" value="1"/>
</dbReference>
<dbReference type="Pfam" id="PF13173">
    <property type="entry name" value="AAA_14"/>
    <property type="match status" value="1"/>
</dbReference>
<organism evidence="3 4">
    <name type="scientific">Acidithiobacillus caldus (strain ATCC 51756 / DSM 8584 / KU)</name>
    <dbReference type="NCBI Taxonomy" id="637389"/>
    <lineage>
        <taxon>Bacteria</taxon>
        <taxon>Pseudomonadati</taxon>
        <taxon>Pseudomonadota</taxon>
        <taxon>Acidithiobacillia</taxon>
        <taxon>Acidithiobacillales</taxon>
        <taxon>Acidithiobacillaceae</taxon>
        <taxon>Acidithiobacillus</taxon>
    </lineage>
</organism>
<dbReference type="PANTHER" id="PTHR43566">
    <property type="entry name" value="CONSERVED PROTEIN"/>
    <property type="match status" value="1"/>
</dbReference>
<evidence type="ECO:0000259" key="2">
    <source>
        <dbReference type="Pfam" id="PF13635"/>
    </source>
</evidence>
<gene>
    <name evidence="3" type="ORF">Acaty_m0151</name>
</gene>
<dbReference type="Proteomes" id="UP000005522">
    <property type="component" value="Plasmid megap mpAca1.1"/>
</dbReference>